<dbReference type="PANTHER" id="PTHR45138:SF9">
    <property type="entry name" value="DIGUANYLATE CYCLASE DGCM-RELATED"/>
    <property type="match status" value="1"/>
</dbReference>
<dbReference type="RefSeq" id="WP_269423763.1">
    <property type="nucleotide sequence ID" value="NZ_JAPWGY010000004.1"/>
</dbReference>
<evidence type="ECO:0000256" key="1">
    <source>
        <dbReference type="ARBA" id="ARBA00012528"/>
    </source>
</evidence>
<dbReference type="Pfam" id="PF00990">
    <property type="entry name" value="GGDEF"/>
    <property type="match status" value="1"/>
</dbReference>
<dbReference type="PROSITE" id="PS50887">
    <property type="entry name" value="GGDEF"/>
    <property type="match status" value="1"/>
</dbReference>
<sequence>MKTSSKQKKNNKSGPLPDIIDKDHWELVVPGGPFSEFPGAVVLVVRDGTVSCANDQAELLCKFIRRGGSEEYLEALKSAFSGKAAQVNPLLIRAERDERSRVLAAFDLALLPWDGGQAALLLGRNITLERNLRAALIESRQRYRDLLEASCDFAWETNAKGYFSFVTPDGGLGYTAAEISGMQADGLLVDVHTLVTNPFSCKAPCDEEEVWVKDSYGDERCLLITSMPLWSDQEIWHGNRGFCRDITDQRKVEMQRAEEIHRERVYNRILEIARSEMVPVKMLGSAASCLIPALPVDAVMISHFDGEIWHAVAEQGSALPLDAIARVQAALKMGETVYQESGPDGVLVAVSTKFRGQANGAICLWRRGANVVWSAGEGELLERIQVQIGISLQQYGHHRDLQTLSSTDPLTGLLNRRRFEHLLSGFLEDHNGDGHTHLLLYLDMDNFKYVNDAYGHQEGDKALRDFAEVLKQETRRHDWLARLGGDEFAIFLPNVPEEEASSKARAILMALEPALAREEDPEWRLGASIGGYLFTARDGTNISDLFLHADEAMYRVKRSGKNGIYVVKEQLEGAGS</sequence>
<dbReference type="InterPro" id="IPR000014">
    <property type="entry name" value="PAS"/>
</dbReference>
<dbReference type="NCBIfam" id="TIGR00254">
    <property type="entry name" value="GGDEF"/>
    <property type="match status" value="1"/>
</dbReference>
<evidence type="ECO:0000313" key="4">
    <source>
        <dbReference type="EMBL" id="MCZ4281597.1"/>
    </source>
</evidence>
<dbReference type="InterPro" id="IPR043128">
    <property type="entry name" value="Rev_trsase/Diguanyl_cyclase"/>
</dbReference>
<accession>A0ABT4LKJ7</accession>
<dbReference type="Proteomes" id="UP001069802">
    <property type="component" value="Unassembled WGS sequence"/>
</dbReference>
<protein>
    <recommendedName>
        <fullName evidence="1">diguanylate cyclase</fullName>
        <ecNumber evidence="1">2.7.7.65</ecNumber>
    </recommendedName>
</protein>
<dbReference type="InterPro" id="IPR029787">
    <property type="entry name" value="Nucleotide_cyclase"/>
</dbReference>
<dbReference type="SUPFAM" id="SSF55781">
    <property type="entry name" value="GAF domain-like"/>
    <property type="match status" value="1"/>
</dbReference>
<dbReference type="Gene3D" id="3.30.70.270">
    <property type="match status" value="1"/>
</dbReference>
<keyword evidence="5" id="KW-1185">Reference proteome</keyword>
<reference evidence="4" key="1">
    <citation type="submission" date="2022-12" db="EMBL/GenBank/DDBJ databases">
        <title>Bacterial isolates from different developmental stages of Nematostella vectensis.</title>
        <authorList>
            <person name="Fraune S."/>
        </authorList>
    </citation>
    <scope>NUCLEOTIDE SEQUENCE</scope>
    <source>
        <strain evidence="4">G21630-S1</strain>
    </source>
</reference>
<comment type="catalytic activity">
    <reaction evidence="2">
        <text>2 GTP = 3',3'-c-di-GMP + 2 diphosphate</text>
        <dbReference type="Rhea" id="RHEA:24898"/>
        <dbReference type="ChEBI" id="CHEBI:33019"/>
        <dbReference type="ChEBI" id="CHEBI:37565"/>
        <dbReference type="ChEBI" id="CHEBI:58805"/>
        <dbReference type="EC" id="2.7.7.65"/>
    </reaction>
</comment>
<dbReference type="InterPro" id="IPR050469">
    <property type="entry name" value="Diguanylate_Cyclase"/>
</dbReference>
<dbReference type="InterPro" id="IPR035965">
    <property type="entry name" value="PAS-like_dom_sf"/>
</dbReference>
<evidence type="ECO:0000259" key="3">
    <source>
        <dbReference type="PROSITE" id="PS50887"/>
    </source>
</evidence>
<evidence type="ECO:0000256" key="2">
    <source>
        <dbReference type="ARBA" id="ARBA00034247"/>
    </source>
</evidence>
<dbReference type="Gene3D" id="3.30.450.20">
    <property type="entry name" value="PAS domain"/>
    <property type="match status" value="1"/>
</dbReference>
<dbReference type="SUPFAM" id="SSF55785">
    <property type="entry name" value="PYP-like sensor domain (PAS domain)"/>
    <property type="match status" value="1"/>
</dbReference>
<name>A0ABT4LKJ7_9PROT</name>
<dbReference type="CDD" id="cd01949">
    <property type="entry name" value="GGDEF"/>
    <property type="match status" value="1"/>
</dbReference>
<dbReference type="SMART" id="SM00267">
    <property type="entry name" value="GGDEF"/>
    <property type="match status" value="1"/>
</dbReference>
<dbReference type="SUPFAM" id="SSF55073">
    <property type="entry name" value="Nucleotide cyclase"/>
    <property type="match status" value="1"/>
</dbReference>
<dbReference type="PANTHER" id="PTHR45138">
    <property type="entry name" value="REGULATORY COMPONENTS OF SENSORY TRANSDUCTION SYSTEM"/>
    <property type="match status" value="1"/>
</dbReference>
<dbReference type="EMBL" id="JAPWGY010000004">
    <property type="protein sequence ID" value="MCZ4281597.1"/>
    <property type="molecule type" value="Genomic_DNA"/>
</dbReference>
<comment type="caution">
    <text evidence="4">The sequence shown here is derived from an EMBL/GenBank/DDBJ whole genome shotgun (WGS) entry which is preliminary data.</text>
</comment>
<dbReference type="NCBIfam" id="TIGR00229">
    <property type="entry name" value="sensory_box"/>
    <property type="match status" value="1"/>
</dbReference>
<proteinExistence type="predicted"/>
<dbReference type="EC" id="2.7.7.65" evidence="1"/>
<evidence type="ECO:0000313" key="5">
    <source>
        <dbReference type="Proteomes" id="UP001069802"/>
    </source>
</evidence>
<dbReference type="InterPro" id="IPR000160">
    <property type="entry name" value="GGDEF_dom"/>
</dbReference>
<feature type="domain" description="GGDEF" evidence="3">
    <location>
        <begin position="435"/>
        <end position="569"/>
    </location>
</feature>
<gene>
    <name evidence="4" type="ORF">O4H49_12470</name>
</gene>
<organism evidence="4 5">
    <name type="scientific">Kiloniella laminariae</name>
    <dbReference type="NCBI Taxonomy" id="454162"/>
    <lineage>
        <taxon>Bacteria</taxon>
        <taxon>Pseudomonadati</taxon>
        <taxon>Pseudomonadota</taxon>
        <taxon>Alphaproteobacteria</taxon>
        <taxon>Rhodospirillales</taxon>
        <taxon>Kiloniellaceae</taxon>
        <taxon>Kiloniella</taxon>
    </lineage>
</organism>